<evidence type="ECO:0000256" key="1">
    <source>
        <dbReference type="SAM" id="MobiDB-lite"/>
    </source>
</evidence>
<protein>
    <recommendedName>
        <fullName evidence="3">DUF4190 domain-containing protein</fullName>
    </recommendedName>
</protein>
<evidence type="ECO:0000313" key="5">
    <source>
        <dbReference type="Proteomes" id="UP001501803"/>
    </source>
</evidence>
<gene>
    <name evidence="4" type="ORF">GCM10022381_40310</name>
</gene>
<dbReference type="RefSeq" id="WP_345069668.1">
    <property type="nucleotide sequence ID" value="NZ_BAABCN010000017.1"/>
</dbReference>
<feature type="transmembrane region" description="Helical" evidence="2">
    <location>
        <begin position="97"/>
        <end position="130"/>
    </location>
</feature>
<feature type="transmembrane region" description="Helical" evidence="2">
    <location>
        <begin position="60"/>
        <end position="85"/>
    </location>
</feature>
<dbReference type="Proteomes" id="UP001501803">
    <property type="component" value="Unassembled WGS sequence"/>
</dbReference>
<dbReference type="EMBL" id="BAABCN010000017">
    <property type="protein sequence ID" value="GAA3894627.1"/>
    <property type="molecule type" value="Genomic_DNA"/>
</dbReference>
<feature type="compositionally biased region" description="Low complexity" evidence="1">
    <location>
        <begin position="1"/>
        <end position="16"/>
    </location>
</feature>
<keyword evidence="5" id="KW-1185">Reference proteome</keyword>
<keyword evidence="2" id="KW-1133">Transmembrane helix</keyword>
<comment type="caution">
    <text evidence="4">The sequence shown here is derived from an EMBL/GenBank/DDBJ whole genome shotgun (WGS) entry which is preliminary data.</text>
</comment>
<feature type="domain" description="DUF4190" evidence="3">
    <location>
        <begin position="56"/>
        <end position="113"/>
    </location>
</feature>
<accession>A0ABP7L474</accession>
<dbReference type="Pfam" id="PF13828">
    <property type="entry name" value="DUF4190"/>
    <property type="match status" value="1"/>
</dbReference>
<sequence length="132" mass="13351">MSPTAAYPAPAQAPAPESGQGYAPESGQAPGQTPGPAWSQTPRPAAAPLTEGRALGLSSLVLGLVSIFAGWTFFAPVAGLVTGIMALSREPANRTMAIWGIVLNSVMIAGWVLIGLLIVGLGLALAPFAFVL</sequence>
<keyword evidence="2" id="KW-0812">Transmembrane</keyword>
<proteinExistence type="predicted"/>
<dbReference type="InterPro" id="IPR025241">
    <property type="entry name" value="DUF4190"/>
</dbReference>
<evidence type="ECO:0000313" key="4">
    <source>
        <dbReference type="EMBL" id="GAA3894627.1"/>
    </source>
</evidence>
<feature type="region of interest" description="Disordered" evidence="1">
    <location>
        <begin position="1"/>
        <end position="46"/>
    </location>
</feature>
<evidence type="ECO:0000259" key="3">
    <source>
        <dbReference type="Pfam" id="PF13828"/>
    </source>
</evidence>
<evidence type="ECO:0000256" key="2">
    <source>
        <dbReference type="SAM" id="Phobius"/>
    </source>
</evidence>
<reference evidence="5" key="1">
    <citation type="journal article" date="2019" name="Int. J. Syst. Evol. Microbiol.">
        <title>The Global Catalogue of Microorganisms (GCM) 10K type strain sequencing project: providing services to taxonomists for standard genome sequencing and annotation.</title>
        <authorList>
            <consortium name="The Broad Institute Genomics Platform"/>
            <consortium name="The Broad Institute Genome Sequencing Center for Infectious Disease"/>
            <person name="Wu L."/>
            <person name="Ma J."/>
        </authorList>
    </citation>
    <scope>NUCLEOTIDE SEQUENCE [LARGE SCALE GENOMIC DNA]</scope>
    <source>
        <strain evidence="5">JCM 17021</strain>
    </source>
</reference>
<keyword evidence="2" id="KW-0472">Membrane</keyword>
<organism evidence="4 5">
    <name type="scientific">Leifsonia kafniensis</name>
    <dbReference type="NCBI Taxonomy" id="475957"/>
    <lineage>
        <taxon>Bacteria</taxon>
        <taxon>Bacillati</taxon>
        <taxon>Actinomycetota</taxon>
        <taxon>Actinomycetes</taxon>
        <taxon>Micrococcales</taxon>
        <taxon>Microbacteriaceae</taxon>
        <taxon>Leifsonia</taxon>
    </lineage>
</organism>
<name>A0ABP7L474_9MICO</name>